<reference evidence="1" key="2">
    <citation type="submission" date="2020-09" db="EMBL/GenBank/DDBJ databases">
        <authorList>
            <person name="Sun Q."/>
            <person name="Ohkuma M."/>
        </authorList>
    </citation>
    <scope>NUCLEOTIDE SEQUENCE</scope>
    <source>
        <strain evidence="1">JCM 3091</strain>
    </source>
</reference>
<evidence type="ECO:0000313" key="2">
    <source>
        <dbReference type="Proteomes" id="UP000662200"/>
    </source>
</evidence>
<dbReference type="RefSeq" id="WP_189114609.1">
    <property type="nucleotide sequence ID" value="NZ_BMQC01000008.1"/>
</dbReference>
<accession>A0A8J3FJ74</accession>
<reference evidence="1" key="1">
    <citation type="journal article" date="2014" name="Int. J. Syst. Evol. Microbiol.">
        <title>Complete genome sequence of Corynebacterium casei LMG S-19264T (=DSM 44701T), isolated from a smear-ripened cheese.</title>
        <authorList>
            <consortium name="US DOE Joint Genome Institute (JGI-PGF)"/>
            <person name="Walter F."/>
            <person name="Albersmeier A."/>
            <person name="Kalinowski J."/>
            <person name="Ruckert C."/>
        </authorList>
    </citation>
    <scope>NUCLEOTIDE SEQUENCE</scope>
    <source>
        <strain evidence="1">JCM 3091</strain>
    </source>
</reference>
<evidence type="ECO:0000313" key="1">
    <source>
        <dbReference type="EMBL" id="GGK32512.1"/>
    </source>
</evidence>
<proteinExistence type="predicted"/>
<keyword evidence="2" id="KW-1185">Reference proteome</keyword>
<name>A0A8J3FJ74_9ACTN</name>
<gene>
    <name evidence="1" type="ORF">GCM10010124_26630</name>
</gene>
<dbReference type="AlphaFoldDB" id="A0A8J3FJ74"/>
<comment type="caution">
    <text evidence="1">The sequence shown here is derived from an EMBL/GenBank/DDBJ whole genome shotgun (WGS) entry which is preliminary data.</text>
</comment>
<dbReference type="Proteomes" id="UP000662200">
    <property type="component" value="Unassembled WGS sequence"/>
</dbReference>
<organism evidence="1 2">
    <name type="scientific">Pilimelia terevasa</name>
    <dbReference type="NCBI Taxonomy" id="53372"/>
    <lineage>
        <taxon>Bacteria</taxon>
        <taxon>Bacillati</taxon>
        <taxon>Actinomycetota</taxon>
        <taxon>Actinomycetes</taxon>
        <taxon>Micromonosporales</taxon>
        <taxon>Micromonosporaceae</taxon>
        <taxon>Pilimelia</taxon>
    </lineage>
</organism>
<protein>
    <submittedName>
        <fullName evidence="1">Uncharacterized protein</fullName>
    </submittedName>
</protein>
<sequence length="113" mass="12035">MSAPTRPVGRLDPRLRRGLAVTVADLVAVFLTHHHRDRPACAVCGHVYTTAARWCPSETLARQLLACRRHERPAAVAPIIDVLTARDTRALPDPAATAPAAAGTGELFPVADA</sequence>
<dbReference type="EMBL" id="BMQC01000008">
    <property type="protein sequence ID" value="GGK32512.1"/>
    <property type="molecule type" value="Genomic_DNA"/>
</dbReference>